<organism evidence="2 3">
    <name type="scientific">Mycena rosella</name>
    <name type="common">Pink bonnet</name>
    <name type="synonym">Agaricus rosellus</name>
    <dbReference type="NCBI Taxonomy" id="1033263"/>
    <lineage>
        <taxon>Eukaryota</taxon>
        <taxon>Fungi</taxon>
        <taxon>Dikarya</taxon>
        <taxon>Basidiomycota</taxon>
        <taxon>Agaricomycotina</taxon>
        <taxon>Agaricomycetes</taxon>
        <taxon>Agaricomycetidae</taxon>
        <taxon>Agaricales</taxon>
        <taxon>Marasmiineae</taxon>
        <taxon>Mycenaceae</taxon>
        <taxon>Mycena</taxon>
    </lineage>
</organism>
<comment type="caution">
    <text evidence="2">The sequence shown here is derived from an EMBL/GenBank/DDBJ whole genome shotgun (WGS) entry which is preliminary data.</text>
</comment>
<evidence type="ECO:0000313" key="3">
    <source>
        <dbReference type="Proteomes" id="UP001221757"/>
    </source>
</evidence>
<proteinExistence type="predicted"/>
<evidence type="ECO:0000256" key="1">
    <source>
        <dbReference type="SAM" id="SignalP"/>
    </source>
</evidence>
<keyword evidence="1" id="KW-0732">Signal</keyword>
<reference evidence="2" key="1">
    <citation type="submission" date="2023-03" db="EMBL/GenBank/DDBJ databases">
        <title>Massive genome expansion in bonnet fungi (Mycena s.s.) driven by repeated elements and novel gene families across ecological guilds.</title>
        <authorList>
            <consortium name="Lawrence Berkeley National Laboratory"/>
            <person name="Harder C.B."/>
            <person name="Miyauchi S."/>
            <person name="Viragh M."/>
            <person name="Kuo A."/>
            <person name="Thoen E."/>
            <person name="Andreopoulos B."/>
            <person name="Lu D."/>
            <person name="Skrede I."/>
            <person name="Drula E."/>
            <person name="Henrissat B."/>
            <person name="Morin E."/>
            <person name="Kohler A."/>
            <person name="Barry K."/>
            <person name="LaButti K."/>
            <person name="Morin E."/>
            <person name="Salamov A."/>
            <person name="Lipzen A."/>
            <person name="Mereny Z."/>
            <person name="Hegedus B."/>
            <person name="Baldrian P."/>
            <person name="Stursova M."/>
            <person name="Weitz H."/>
            <person name="Taylor A."/>
            <person name="Grigoriev I.V."/>
            <person name="Nagy L.G."/>
            <person name="Martin F."/>
            <person name="Kauserud H."/>
        </authorList>
    </citation>
    <scope>NUCLEOTIDE SEQUENCE</scope>
    <source>
        <strain evidence="2">CBHHK067</strain>
    </source>
</reference>
<dbReference type="AlphaFoldDB" id="A0AAD7FRV5"/>
<name>A0AAD7FRV5_MYCRO</name>
<keyword evidence="3" id="KW-1185">Reference proteome</keyword>
<protein>
    <submittedName>
        <fullName evidence="2">Uncharacterized protein</fullName>
    </submittedName>
</protein>
<feature type="chain" id="PRO_5041968491" evidence="1">
    <location>
        <begin position="33"/>
        <end position="134"/>
    </location>
</feature>
<dbReference type="Proteomes" id="UP001221757">
    <property type="component" value="Unassembled WGS sequence"/>
</dbReference>
<accession>A0AAD7FRV5</accession>
<sequence length="134" mass="14417">MSGILGTSSSRWFFPLSILGLVCLRWLRSRLCAPEPPMASKTNGAVCVNLAFEDILPLVEDILSYAHPKLATMKLNNDQSHIKAGTKTTTTIATGQTAVVKRRARLDHGIQGHSEGGAVLVPAGGWNYSVSSFH</sequence>
<evidence type="ECO:0000313" key="2">
    <source>
        <dbReference type="EMBL" id="KAJ7635629.1"/>
    </source>
</evidence>
<feature type="signal peptide" evidence="1">
    <location>
        <begin position="1"/>
        <end position="32"/>
    </location>
</feature>
<dbReference type="EMBL" id="JARKIE010000470">
    <property type="protein sequence ID" value="KAJ7635629.1"/>
    <property type="molecule type" value="Genomic_DNA"/>
</dbReference>
<gene>
    <name evidence="2" type="ORF">B0H17DRAFT_506983</name>
</gene>